<dbReference type="EMBL" id="BLAL01000066">
    <property type="protein sequence ID" value="GES83024.1"/>
    <property type="molecule type" value="Genomic_DNA"/>
</dbReference>
<keyword evidence="1" id="KW-0472">Membrane</keyword>
<evidence type="ECO:0000313" key="2">
    <source>
        <dbReference type="EMBL" id="GES83024.1"/>
    </source>
</evidence>
<comment type="caution">
    <text evidence="2">The sequence shown here is derived from an EMBL/GenBank/DDBJ whole genome shotgun (WGS) entry which is preliminary data.</text>
</comment>
<name>A0A8H3LCG1_9GLOM</name>
<keyword evidence="1" id="KW-0812">Transmembrane</keyword>
<reference evidence="2" key="1">
    <citation type="submission" date="2019-10" db="EMBL/GenBank/DDBJ databases">
        <title>Conservation and host-specific expression of non-tandemly repeated heterogenous ribosome RNA gene in arbuscular mycorrhizal fungi.</title>
        <authorList>
            <person name="Maeda T."/>
            <person name="Kobayashi Y."/>
            <person name="Nakagawa T."/>
            <person name="Ezawa T."/>
            <person name="Yamaguchi K."/>
            <person name="Bino T."/>
            <person name="Nishimoto Y."/>
            <person name="Shigenobu S."/>
            <person name="Kawaguchi M."/>
        </authorList>
    </citation>
    <scope>NUCLEOTIDE SEQUENCE</scope>
    <source>
        <strain evidence="2">HR1</strain>
    </source>
</reference>
<accession>A0A8H3LCG1</accession>
<organism evidence="2 3">
    <name type="scientific">Rhizophagus clarus</name>
    <dbReference type="NCBI Taxonomy" id="94130"/>
    <lineage>
        <taxon>Eukaryota</taxon>
        <taxon>Fungi</taxon>
        <taxon>Fungi incertae sedis</taxon>
        <taxon>Mucoromycota</taxon>
        <taxon>Glomeromycotina</taxon>
        <taxon>Glomeromycetes</taxon>
        <taxon>Glomerales</taxon>
        <taxon>Glomeraceae</taxon>
        <taxon>Rhizophagus</taxon>
    </lineage>
</organism>
<feature type="transmembrane region" description="Helical" evidence="1">
    <location>
        <begin position="9"/>
        <end position="34"/>
    </location>
</feature>
<evidence type="ECO:0000313" key="3">
    <source>
        <dbReference type="Proteomes" id="UP000615446"/>
    </source>
</evidence>
<evidence type="ECO:0000256" key="1">
    <source>
        <dbReference type="SAM" id="Phobius"/>
    </source>
</evidence>
<sequence>MKNYRRPGLWMIGICLDTLMVLIFSIWTMSVHLWTRRFGLLLFKFGRMDIYMRLILQVLARFQTFDNYMSNENGFNFVFGFFAVLIRSTEIWKWF</sequence>
<dbReference type="AlphaFoldDB" id="A0A8H3LCG1"/>
<gene>
    <name evidence="2" type="ORF">RCL2_001019400</name>
</gene>
<proteinExistence type="predicted"/>
<protein>
    <submittedName>
        <fullName evidence="2">Uncharacterized protein</fullName>
    </submittedName>
</protein>
<keyword evidence="1" id="KW-1133">Transmembrane helix</keyword>
<dbReference type="Proteomes" id="UP000615446">
    <property type="component" value="Unassembled WGS sequence"/>
</dbReference>